<dbReference type="PROSITE" id="PS51257">
    <property type="entry name" value="PROKAR_LIPOPROTEIN"/>
    <property type="match status" value="1"/>
</dbReference>
<evidence type="ECO:0000256" key="2">
    <source>
        <dbReference type="ARBA" id="ARBA00004370"/>
    </source>
</evidence>
<keyword evidence="10" id="KW-0418">Kinase</keyword>
<evidence type="ECO:0000256" key="3">
    <source>
        <dbReference type="ARBA" id="ARBA00022614"/>
    </source>
</evidence>
<evidence type="ECO:0000256" key="8">
    <source>
        <dbReference type="ARBA" id="ARBA00038043"/>
    </source>
</evidence>
<keyword evidence="10" id="KW-0808">Transferase</keyword>
<keyword evidence="4" id="KW-0732">Signal</keyword>
<proteinExistence type="inferred from homology"/>
<keyword evidence="7" id="KW-0325">Glycoprotein</keyword>
<dbReference type="PRINTS" id="PR00019">
    <property type="entry name" value="LEURICHRPT"/>
</dbReference>
<keyword evidence="6" id="KW-0472">Membrane</keyword>
<comment type="subcellular location">
    <subcellularLocation>
        <location evidence="1">Cell envelope</location>
    </subcellularLocation>
    <subcellularLocation>
        <location evidence="2">Membrane</location>
    </subcellularLocation>
</comment>
<dbReference type="InterPro" id="IPR013210">
    <property type="entry name" value="LRR_N_plant-typ"/>
</dbReference>
<evidence type="ECO:0000256" key="1">
    <source>
        <dbReference type="ARBA" id="ARBA00004196"/>
    </source>
</evidence>
<dbReference type="EMBL" id="JACGWN010000011">
    <property type="protein sequence ID" value="KAL0422760.1"/>
    <property type="molecule type" value="Genomic_DNA"/>
</dbReference>
<evidence type="ECO:0000313" key="10">
    <source>
        <dbReference type="EMBL" id="KAL0422760.1"/>
    </source>
</evidence>
<reference evidence="10" key="1">
    <citation type="submission" date="2020-06" db="EMBL/GenBank/DDBJ databases">
        <authorList>
            <person name="Li T."/>
            <person name="Hu X."/>
            <person name="Zhang T."/>
            <person name="Song X."/>
            <person name="Zhang H."/>
            <person name="Dai N."/>
            <person name="Sheng W."/>
            <person name="Hou X."/>
            <person name="Wei L."/>
        </authorList>
    </citation>
    <scope>NUCLEOTIDE SEQUENCE</scope>
    <source>
        <strain evidence="10">KEN1</strain>
        <tissue evidence="10">Leaf</tissue>
    </source>
</reference>
<evidence type="ECO:0000259" key="9">
    <source>
        <dbReference type="Pfam" id="PF08263"/>
    </source>
</evidence>
<comment type="caution">
    <text evidence="10">The sequence shown here is derived from an EMBL/GenBank/DDBJ whole genome shotgun (WGS) entry which is preliminary data.</text>
</comment>
<keyword evidence="5" id="KW-0677">Repeat</keyword>
<reference evidence="10" key="2">
    <citation type="journal article" date="2024" name="Plant">
        <title>Genomic evolution and insights into agronomic trait innovations of Sesamum species.</title>
        <authorList>
            <person name="Miao H."/>
            <person name="Wang L."/>
            <person name="Qu L."/>
            <person name="Liu H."/>
            <person name="Sun Y."/>
            <person name="Le M."/>
            <person name="Wang Q."/>
            <person name="Wei S."/>
            <person name="Zheng Y."/>
            <person name="Lin W."/>
            <person name="Duan Y."/>
            <person name="Cao H."/>
            <person name="Xiong S."/>
            <person name="Wang X."/>
            <person name="Wei L."/>
            <person name="Li C."/>
            <person name="Ma Q."/>
            <person name="Ju M."/>
            <person name="Zhao R."/>
            <person name="Li G."/>
            <person name="Mu C."/>
            <person name="Tian Q."/>
            <person name="Mei H."/>
            <person name="Zhang T."/>
            <person name="Gao T."/>
            <person name="Zhang H."/>
        </authorList>
    </citation>
    <scope>NUCLEOTIDE SEQUENCE</scope>
    <source>
        <strain evidence="10">KEN1</strain>
    </source>
</reference>
<feature type="domain" description="Leucine-rich repeat-containing N-terminal plant-type" evidence="9">
    <location>
        <begin position="33"/>
        <end position="68"/>
    </location>
</feature>
<dbReference type="InterPro" id="IPR001611">
    <property type="entry name" value="Leu-rich_rpt"/>
</dbReference>
<comment type="similarity">
    <text evidence="8">Belongs to the polygalacturonase-inhibiting protein family.</text>
</comment>
<sequence>MVDRWSRVVLICSALFFLLFGCTVEQQFLVSRQERLGLLQLRSSLGLRAIEWPIKSDPCTKWAGIQCTNGRVTGINVSGFRRTRRGSQNPQFSVDGLQKFDPLILIQRLEFCASGVNSRMARIAACLTQVLDLRSCSISGAMPSTLGNLSSLVELYLSNNNLTGEVPSSLAQLVGLSVLDLSQNSLTGSIPGSFRALGNLTLLDMSLNLLSG</sequence>
<dbReference type="GO" id="GO:0016301">
    <property type="term" value="F:kinase activity"/>
    <property type="evidence" value="ECO:0007669"/>
    <property type="project" value="UniProtKB-KW"/>
</dbReference>
<keyword evidence="3" id="KW-0433">Leucine-rich repeat</keyword>
<evidence type="ECO:0000256" key="7">
    <source>
        <dbReference type="ARBA" id="ARBA00023180"/>
    </source>
</evidence>
<dbReference type="GO" id="GO:0016020">
    <property type="term" value="C:membrane"/>
    <property type="evidence" value="ECO:0007669"/>
    <property type="project" value="UniProtKB-SubCell"/>
</dbReference>
<dbReference type="Pfam" id="PF13855">
    <property type="entry name" value="LRR_8"/>
    <property type="match status" value="1"/>
</dbReference>
<accession>A0AAW2V2B3</accession>
<dbReference type="AlphaFoldDB" id="A0AAW2V2B3"/>
<dbReference type="FunFam" id="3.80.10.10:FF:000041">
    <property type="entry name" value="LRR receptor-like serine/threonine-protein kinase ERECTA"/>
    <property type="match status" value="1"/>
</dbReference>
<keyword evidence="10" id="KW-0675">Receptor</keyword>
<name>A0AAW2V2B3_9LAMI</name>
<dbReference type="Pfam" id="PF08263">
    <property type="entry name" value="LRRNT_2"/>
    <property type="match status" value="1"/>
</dbReference>
<dbReference type="PANTHER" id="PTHR48059:SF30">
    <property type="entry name" value="OS06G0587000 PROTEIN"/>
    <property type="match status" value="1"/>
</dbReference>
<evidence type="ECO:0000256" key="4">
    <source>
        <dbReference type="ARBA" id="ARBA00022729"/>
    </source>
</evidence>
<evidence type="ECO:0000256" key="5">
    <source>
        <dbReference type="ARBA" id="ARBA00022737"/>
    </source>
</evidence>
<evidence type="ECO:0000256" key="6">
    <source>
        <dbReference type="ARBA" id="ARBA00023136"/>
    </source>
</evidence>
<protein>
    <submittedName>
        <fullName evidence="10">LRR receptor-like serine/threonine-protein kinase</fullName>
    </submittedName>
</protein>
<dbReference type="InterPro" id="IPR051848">
    <property type="entry name" value="PGIP"/>
</dbReference>
<dbReference type="InterPro" id="IPR032675">
    <property type="entry name" value="LRR_dom_sf"/>
</dbReference>
<organism evidence="10">
    <name type="scientific">Sesamum latifolium</name>
    <dbReference type="NCBI Taxonomy" id="2727402"/>
    <lineage>
        <taxon>Eukaryota</taxon>
        <taxon>Viridiplantae</taxon>
        <taxon>Streptophyta</taxon>
        <taxon>Embryophyta</taxon>
        <taxon>Tracheophyta</taxon>
        <taxon>Spermatophyta</taxon>
        <taxon>Magnoliopsida</taxon>
        <taxon>eudicotyledons</taxon>
        <taxon>Gunneridae</taxon>
        <taxon>Pentapetalae</taxon>
        <taxon>asterids</taxon>
        <taxon>lamiids</taxon>
        <taxon>Lamiales</taxon>
        <taxon>Pedaliaceae</taxon>
        <taxon>Sesamum</taxon>
    </lineage>
</organism>
<dbReference type="SUPFAM" id="SSF52058">
    <property type="entry name" value="L domain-like"/>
    <property type="match status" value="1"/>
</dbReference>
<gene>
    <name evidence="10" type="ORF">Slati_3298900</name>
</gene>
<dbReference type="PANTHER" id="PTHR48059">
    <property type="entry name" value="POLYGALACTURONASE INHIBITOR 1"/>
    <property type="match status" value="1"/>
</dbReference>
<dbReference type="Gene3D" id="3.80.10.10">
    <property type="entry name" value="Ribonuclease Inhibitor"/>
    <property type="match status" value="1"/>
</dbReference>